<dbReference type="PANTHER" id="PTHR12663">
    <property type="entry name" value="ANDROGEN INDUCED INHIBITOR OF PROLIFERATION AS3 / PDS5-RELATED"/>
    <property type="match status" value="1"/>
</dbReference>
<dbReference type="GO" id="GO:0051301">
    <property type="term" value="P:cell division"/>
    <property type="evidence" value="ECO:0007669"/>
    <property type="project" value="UniProtKB-KW"/>
</dbReference>
<gene>
    <name evidence="8" type="ORF">OMED0929_LOCUS4424</name>
</gene>
<evidence type="ECO:0000313" key="8">
    <source>
        <dbReference type="EMBL" id="CAD8583506.1"/>
    </source>
</evidence>
<dbReference type="GO" id="GO:0005634">
    <property type="term" value="C:nucleus"/>
    <property type="evidence" value="ECO:0007669"/>
    <property type="project" value="UniProtKB-SubCell"/>
</dbReference>
<reference evidence="8" key="1">
    <citation type="submission" date="2021-01" db="EMBL/GenBank/DDBJ databases">
        <authorList>
            <person name="Corre E."/>
            <person name="Pelletier E."/>
            <person name="Niang G."/>
            <person name="Scheremetjew M."/>
            <person name="Finn R."/>
            <person name="Kale V."/>
            <person name="Holt S."/>
            <person name="Cochrane G."/>
            <person name="Meng A."/>
            <person name="Brown T."/>
            <person name="Cohen L."/>
        </authorList>
    </citation>
    <scope>NUCLEOTIDE SEQUENCE</scope>
    <source>
        <strain evidence="8">Clade-D-RCC2572</strain>
    </source>
</reference>
<feature type="compositionally biased region" description="Basic and acidic residues" evidence="6">
    <location>
        <begin position="518"/>
        <end position="527"/>
    </location>
</feature>
<dbReference type="SUPFAM" id="SSF48371">
    <property type="entry name" value="ARM repeat"/>
    <property type="match status" value="1"/>
</dbReference>
<dbReference type="InterPro" id="IPR016024">
    <property type="entry name" value="ARM-type_fold"/>
</dbReference>
<evidence type="ECO:0000256" key="5">
    <source>
        <dbReference type="ARBA" id="ARBA00023306"/>
    </source>
</evidence>
<evidence type="ECO:0000259" key="7">
    <source>
        <dbReference type="SMART" id="SM00333"/>
    </source>
</evidence>
<accession>A0A7S0KJA4</accession>
<dbReference type="GO" id="GO:0000785">
    <property type="term" value="C:chromatin"/>
    <property type="evidence" value="ECO:0007669"/>
    <property type="project" value="TreeGrafter"/>
</dbReference>
<sequence>MASAVRAQGDAVGADAVRAVFARAIAAIVRQFACDGTDQQNNGTAHARVALLAMHRAFAGDGGGAVLDAARGGEASDAEDAAVRGFVADDRVANDVVYRAPSKGLEIVLDACSRCETLSVAGEIGVLGLALHAMDEDVDGGRLWARGVAACNRSLRRLTEERLASDRTLERYYRGVLARLDEFRMCYRNSLRLAFARVCGARQTETRETCGLLLKLASFEKVPVVRAALVSAIDALGGPHEDTAVEFSRMFFNASEKSSIVRKRALEAVRRLRGPKHKWLVEKVACKRAFELGKNDPELRQITCEALQRLWEGREGDPATDGSDDVRLYMTVEFVGALTTDADADVRAAATRCLGHLRAAAAANVKLIHARVEDVDEGVRDAAAEALIALGFVNASTGTFKARGNYKPSKFSANKNFFAALTGDVENISTSRVKIPIGAIVRVWWELDQEYYEAKVKAYDKATRMYTIVYIEDGVEEVMNFRKEKVDLKHKLGKKRATWIPCGMVPRQKKQKSADNATETRGRASRHVERPIREDLPGDWRNYIAELHRDKSDCQVGGRTRVYWPLDKAWYVGQIRAHVAGTDKYSVHYYEDDCEEELDFAKEKVQVYILNPDVRPPSVRGIEPMRLEVYTGPEDKRTSGWFEPGMPRGYECVSYVNEEGTKVTAPATQFCTYFNPDIDKGSRWRREIYIKADGVDGLDDDASLNDWFKIQGERWSYAVVGQTFEINTNVDMRDFRDDDDTKDRDPVWQLVKIVDYNNPTGEHQVVNVDADGKPDRDQAMWVPLFTQHTR</sequence>
<dbReference type="PANTHER" id="PTHR12663:SF0">
    <property type="entry name" value="PRECOCIOUS DISSOCIATION OF SISTERS 5, ISOFORM A"/>
    <property type="match status" value="1"/>
</dbReference>
<feature type="region of interest" description="Disordered" evidence="6">
    <location>
        <begin position="508"/>
        <end position="527"/>
    </location>
</feature>
<feature type="domain" description="Tudor" evidence="7">
    <location>
        <begin position="433"/>
        <end position="492"/>
    </location>
</feature>
<protein>
    <recommendedName>
        <fullName evidence="7">Tudor domain-containing protein</fullName>
    </recommendedName>
</protein>
<dbReference type="SMART" id="SM00333">
    <property type="entry name" value="TUDOR"/>
    <property type="match status" value="2"/>
</dbReference>
<dbReference type="GO" id="GO:0007064">
    <property type="term" value="P:mitotic sister chromatid cohesion"/>
    <property type="evidence" value="ECO:0007669"/>
    <property type="project" value="InterPro"/>
</dbReference>
<proteinExistence type="predicted"/>
<dbReference type="InterPro" id="IPR011989">
    <property type="entry name" value="ARM-like"/>
</dbReference>
<evidence type="ECO:0000256" key="2">
    <source>
        <dbReference type="ARBA" id="ARBA00022618"/>
    </source>
</evidence>
<evidence type="ECO:0000256" key="1">
    <source>
        <dbReference type="ARBA" id="ARBA00004123"/>
    </source>
</evidence>
<keyword evidence="4" id="KW-0539">Nucleus</keyword>
<dbReference type="InterPro" id="IPR002999">
    <property type="entry name" value="Tudor"/>
</dbReference>
<evidence type="ECO:0000256" key="3">
    <source>
        <dbReference type="ARBA" id="ARBA00022776"/>
    </source>
</evidence>
<dbReference type="Gene3D" id="1.25.10.10">
    <property type="entry name" value="Leucine-rich Repeat Variant"/>
    <property type="match status" value="1"/>
</dbReference>
<keyword evidence="5" id="KW-0131">Cell cycle</keyword>
<dbReference type="AlphaFoldDB" id="A0A7S0KJA4"/>
<feature type="domain" description="Tudor" evidence="7">
    <location>
        <begin position="552"/>
        <end position="615"/>
    </location>
</feature>
<comment type="subcellular location">
    <subcellularLocation>
        <location evidence="1">Nucleus</location>
    </subcellularLocation>
</comment>
<keyword evidence="3" id="KW-0498">Mitosis</keyword>
<dbReference type="GO" id="GO:0006281">
    <property type="term" value="P:DNA repair"/>
    <property type="evidence" value="ECO:0007669"/>
    <property type="project" value="TreeGrafter"/>
</dbReference>
<name>A0A7S0KJA4_9CHLO</name>
<evidence type="ECO:0000256" key="6">
    <source>
        <dbReference type="SAM" id="MobiDB-lite"/>
    </source>
</evidence>
<dbReference type="GO" id="GO:0035825">
    <property type="term" value="P:homologous recombination"/>
    <property type="evidence" value="ECO:0007669"/>
    <property type="project" value="UniProtKB-ARBA"/>
</dbReference>
<keyword evidence="2" id="KW-0132">Cell division</keyword>
<dbReference type="Pfam" id="PF13646">
    <property type="entry name" value="HEAT_2"/>
    <property type="match status" value="1"/>
</dbReference>
<dbReference type="EMBL" id="HBEW01005275">
    <property type="protein sequence ID" value="CAD8583506.1"/>
    <property type="molecule type" value="Transcribed_RNA"/>
</dbReference>
<dbReference type="Gene3D" id="2.30.30.140">
    <property type="match status" value="2"/>
</dbReference>
<dbReference type="InterPro" id="IPR039776">
    <property type="entry name" value="Pds5"/>
</dbReference>
<organism evidence="8">
    <name type="scientific">Ostreococcus mediterraneus</name>
    <dbReference type="NCBI Taxonomy" id="1486918"/>
    <lineage>
        <taxon>Eukaryota</taxon>
        <taxon>Viridiplantae</taxon>
        <taxon>Chlorophyta</taxon>
        <taxon>Mamiellophyceae</taxon>
        <taxon>Mamiellales</taxon>
        <taxon>Bathycoccaceae</taxon>
        <taxon>Ostreococcus</taxon>
    </lineage>
</organism>
<dbReference type="CDD" id="cd20404">
    <property type="entry name" value="Tudor_Agenet_AtEML-like"/>
    <property type="match status" value="2"/>
</dbReference>
<evidence type="ECO:0000256" key="4">
    <source>
        <dbReference type="ARBA" id="ARBA00023242"/>
    </source>
</evidence>